<evidence type="ECO:0000313" key="2">
    <source>
        <dbReference type="Proteomes" id="UP000308705"/>
    </source>
</evidence>
<sequence length="70" mass="7754">MIALVAILRIGALLGWFPPDWVLTEDAVQDWIDRALAVFAAYSAWRAVTPVAAPRYNAGRELVPGDYQPK</sequence>
<dbReference type="EMBL" id="SZQA01000018">
    <property type="protein sequence ID" value="TKK87018.1"/>
    <property type="molecule type" value="Genomic_DNA"/>
</dbReference>
<comment type="caution">
    <text evidence="1">The sequence shown here is derived from an EMBL/GenBank/DDBJ whole genome shotgun (WGS) entry which is preliminary data.</text>
</comment>
<gene>
    <name evidence="1" type="ORF">FDA94_19730</name>
</gene>
<name>A0A4U3MCI6_9ACTN</name>
<dbReference type="RefSeq" id="WP_137248542.1">
    <property type="nucleotide sequence ID" value="NZ_SZQA01000018.1"/>
</dbReference>
<reference evidence="1 2" key="1">
    <citation type="submission" date="2019-04" db="EMBL/GenBank/DDBJ databases">
        <title>Herbidospora sp. NEAU-GS14.nov., a novel actinomycete isolated from soil.</title>
        <authorList>
            <person name="Han L."/>
        </authorList>
    </citation>
    <scope>NUCLEOTIDE SEQUENCE [LARGE SCALE GENOMIC DNA]</scope>
    <source>
        <strain evidence="1 2">NEAU-GS14</strain>
    </source>
</reference>
<organism evidence="1 2">
    <name type="scientific">Herbidospora galbida</name>
    <dbReference type="NCBI Taxonomy" id="2575442"/>
    <lineage>
        <taxon>Bacteria</taxon>
        <taxon>Bacillati</taxon>
        <taxon>Actinomycetota</taxon>
        <taxon>Actinomycetes</taxon>
        <taxon>Streptosporangiales</taxon>
        <taxon>Streptosporangiaceae</taxon>
        <taxon>Herbidospora</taxon>
    </lineage>
</organism>
<dbReference type="OrthoDB" id="3542729at2"/>
<accession>A0A4U3MCI6</accession>
<dbReference type="Proteomes" id="UP000308705">
    <property type="component" value="Unassembled WGS sequence"/>
</dbReference>
<protein>
    <submittedName>
        <fullName evidence="1">Uncharacterized protein</fullName>
    </submittedName>
</protein>
<dbReference type="AlphaFoldDB" id="A0A4U3MCI6"/>
<keyword evidence="2" id="KW-1185">Reference proteome</keyword>
<proteinExistence type="predicted"/>
<evidence type="ECO:0000313" key="1">
    <source>
        <dbReference type="EMBL" id="TKK87018.1"/>
    </source>
</evidence>